<dbReference type="EMBL" id="JAULSV010000003">
    <property type="protein sequence ID" value="KAK0649197.1"/>
    <property type="molecule type" value="Genomic_DNA"/>
</dbReference>
<keyword evidence="3" id="KW-1185">Reference proteome</keyword>
<proteinExistence type="predicted"/>
<sequence>MSAAPRISISSIDIADLPLVFPELTLSHENDDHIAGIVLHPGRAPVLRIRQKPLLLSQEAVARPKPRHSASPVARPVTWGEPNHAQRRDSDSDVSEMFLNSPKYLYRGEYATKFSIDRQTWERLNDDQKAALEEIANNFAWAADSQPLSDSNLAKGD</sequence>
<protein>
    <submittedName>
        <fullName evidence="2">Uncharacterized protein</fullName>
    </submittedName>
</protein>
<organism evidence="2 3">
    <name type="scientific">Cercophora newfieldiana</name>
    <dbReference type="NCBI Taxonomy" id="92897"/>
    <lineage>
        <taxon>Eukaryota</taxon>
        <taxon>Fungi</taxon>
        <taxon>Dikarya</taxon>
        <taxon>Ascomycota</taxon>
        <taxon>Pezizomycotina</taxon>
        <taxon>Sordariomycetes</taxon>
        <taxon>Sordariomycetidae</taxon>
        <taxon>Sordariales</taxon>
        <taxon>Lasiosphaeriaceae</taxon>
        <taxon>Cercophora</taxon>
    </lineage>
</organism>
<dbReference type="Proteomes" id="UP001174936">
    <property type="component" value="Unassembled WGS sequence"/>
</dbReference>
<gene>
    <name evidence="2" type="ORF">B0T16DRAFT_456629</name>
</gene>
<name>A0AA39YCZ9_9PEZI</name>
<evidence type="ECO:0000256" key="1">
    <source>
        <dbReference type="SAM" id="MobiDB-lite"/>
    </source>
</evidence>
<dbReference type="AlphaFoldDB" id="A0AA39YCZ9"/>
<evidence type="ECO:0000313" key="3">
    <source>
        <dbReference type="Proteomes" id="UP001174936"/>
    </source>
</evidence>
<reference evidence="2" key="1">
    <citation type="submission" date="2023-06" db="EMBL/GenBank/DDBJ databases">
        <title>Genome-scale phylogeny and comparative genomics of the fungal order Sordariales.</title>
        <authorList>
            <consortium name="Lawrence Berkeley National Laboratory"/>
            <person name="Hensen N."/>
            <person name="Bonometti L."/>
            <person name="Westerberg I."/>
            <person name="Brannstrom I.O."/>
            <person name="Guillou S."/>
            <person name="Cros-Aarteil S."/>
            <person name="Calhoun S."/>
            <person name="Haridas S."/>
            <person name="Kuo A."/>
            <person name="Mondo S."/>
            <person name="Pangilinan J."/>
            <person name="Riley R."/>
            <person name="Labutti K."/>
            <person name="Andreopoulos B."/>
            <person name="Lipzen A."/>
            <person name="Chen C."/>
            <person name="Yanf M."/>
            <person name="Daum C."/>
            <person name="Ng V."/>
            <person name="Clum A."/>
            <person name="Steindorff A."/>
            <person name="Ohm R."/>
            <person name="Martin F."/>
            <person name="Silar P."/>
            <person name="Natvig D."/>
            <person name="Lalanne C."/>
            <person name="Gautier V."/>
            <person name="Ament-Velasquez S.L."/>
            <person name="Kruys A."/>
            <person name="Hutchinson M.I."/>
            <person name="Powell A.J."/>
            <person name="Barry K."/>
            <person name="Miller A.N."/>
            <person name="Grigoriev I.V."/>
            <person name="Debuchy R."/>
            <person name="Gladieux P."/>
            <person name="Thoren M.H."/>
            <person name="Johannesson H."/>
        </authorList>
    </citation>
    <scope>NUCLEOTIDE SEQUENCE</scope>
    <source>
        <strain evidence="2">SMH2532-1</strain>
    </source>
</reference>
<comment type="caution">
    <text evidence="2">The sequence shown here is derived from an EMBL/GenBank/DDBJ whole genome shotgun (WGS) entry which is preliminary data.</text>
</comment>
<evidence type="ECO:0000313" key="2">
    <source>
        <dbReference type="EMBL" id="KAK0649197.1"/>
    </source>
</evidence>
<feature type="region of interest" description="Disordered" evidence="1">
    <location>
        <begin position="60"/>
        <end position="94"/>
    </location>
</feature>
<accession>A0AA39YCZ9</accession>